<dbReference type="GO" id="GO:0045087">
    <property type="term" value="P:innate immune response"/>
    <property type="evidence" value="ECO:0007669"/>
    <property type="project" value="InterPro"/>
</dbReference>
<accession>A0AAX6P009</accession>
<evidence type="ECO:0000256" key="6">
    <source>
        <dbReference type="ARBA" id="ARBA00022729"/>
    </source>
</evidence>
<keyword evidence="5 10" id="KW-0929">Antimicrobial</keyword>
<comment type="function">
    <text evidence="1 10">Has antibacterial activity.</text>
</comment>
<evidence type="ECO:0000313" key="13">
    <source>
        <dbReference type="RefSeq" id="XP_004840667.1"/>
    </source>
</evidence>
<dbReference type="PANTHER" id="PTHR15001:SF5">
    <property type="entry name" value="BETA-DEFENSIN"/>
    <property type="match status" value="1"/>
</dbReference>
<organism evidence="12 13">
    <name type="scientific">Heterocephalus glaber</name>
    <name type="common">Naked mole rat</name>
    <dbReference type="NCBI Taxonomy" id="10181"/>
    <lineage>
        <taxon>Eukaryota</taxon>
        <taxon>Metazoa</taxon>
        <taxon>Chordata</taxon>
        <taxon>Craniata</taxon>
        <taxon>Vertebrata</taxon>
        <taxon>Euteleostomi</taxon>
        <taxon>Mammalia</taxon>
        <taxon>Eutheria</taxon>
        <taxon>Euarchontoglires</taxon>
        <taxon>Glires</taxon>
        <taxon>Rodentia</taxon>
        <taxon>Hystricomorpha</taxon>
        <taxon>Bathyergidae</taxon>
        <taxon>Heterocephalus</taxon>
    </lineage>
</organism>
<dbReference type="Proteomes" id="UP000694906">
    <property type="component" value="Unplaced"/>
</dbReference>
<proteinExistence type="inferred from homology"/>
<evidence type="ECO:0000256" key="5">
    <source>
        <dbReference type="ARBA" id="ARBA00022529"/>
    </source>
</evidence>
<dbReference type="GO" id="GO:0005576">
    <property type="term" value="C:extracellular region"/>
    <property type="evidence" value="ECO:0007669"/>
    <property type="project" value="UniProtKB-SubCell"/>
</dbReference>
<protein>
    <recommendedName>
        <fullName evidence="10">Beta-defensin</fullName>
    </recommendedName>
</protein>
<evidence type="ECO:0000256" key="4">
    <source>
        <dbReference type="ARBA" id="ARBA00022525"/>
    </source>
</evidence>
<feature type="chain" id="PRO_5043105973" description="Beta-defensin" evidence="10">
    <location>
        <begin position="23"/>
        <end position="65"/>
    </location>
</feature>
<dbReference type="AlphaFoldDB" id="A0AAX6P009"/>
<dbReference type="GeneID" id="101717935"/>
<keyword evidence="6 10" id="KW-0732">Signal</keyword>
<evidence type="ECO:0000256" key="7">
    <source>
        <dbReference type="ARBA" id="ARBA00022940"/>
    </source>
</evidence>
<evidence type="ECO:0000256" key="1">
    <source>
        <dbReference type="ARBA" id="ARBA00002878"/>
    </source>
</evidence>
<dbReference type="RefSeq" id="XP_004840667.1">
    <property type="nucleotide sequence ID" value="XM_004840610.2"/>
</dbReference>
<feature type="domain" description="Beta-defensin" evidence="11">
    <location>
        <begin position="26"/>
        <end position="55"/>
    </location>
</feature>
<dbReference type="PANTHER" id="PTHR15001">
    <property type="entry name" value="BETA-DEFENSIN 123-RELATED"/>
    <property type="match status" value="1"/>
</dbReference>
<keyword evidence="12" id="KW-1185">Reference proteome</keyword>
<keyword evidence="4 10" id="KW-0964">Secreted</keyword>
<name>A0AAX6P009_HETGA</name>
<feature type="signal peptide" evidence="10">
    <location>
        <begin position="1"/>
        <end position="22"/>
    </location>
</feature>
<evidence type="ECO:0000256" key="2">
    <source>
        <dbReference type="ARBA" id="ARBA00004613"/>
    </source>
</evidence>
<gene>
    <name evidence="13" type="primary">LOC101717935</name>
</gene>
<dbReference type="InterPro" id="IPR050544">
    <property type="entry name" value="Beta-defensin"/>
</dbReference>
<evidence type="ECO:0000256" key="9">
    <source>
        <dbReference type="ARBA" id="ARBA00023157"/>
    </source>
</evidence>
<comment type="similarity">
    <text evidence="3 10">Belongs to the beta-defensin family.</text>
</comment>
<keyword evidence="7 10" id="KW-0211">Defensin</keyword>
<sequence length="65" mass="7559">MVMRTFLLALVVLLLLFQVIPGNTKRCWNHRGSCSERCIKKEIFFIFCTSGYLCCVKPKHKPNLL</sequence>
<evidence type="ECO:0000259" key="11">
    <source>
        <dbReference type="Pfam" id="PF13841"/>
    </source>
</evidence>
<evidence type="ECO:0000256" key="8">
    <source>
        <dbReference type="ARBA" id="ARBA00023022"/>
    </source>
</evidence>
<dbReference type="Pfam" id="PF13841">
    <property type="entry name" value="Defensin_beta_2"/>
    <property type="match status" value="1"/>
</dbReference>
<dbReference type="InterPro" id="IPR025933">
    <property type="entry name" value="Beta_defensin_dom"/>
</dbReference>
<keyword evidence="8 10" id="KW-0044">Antibiotic</keyword>
<dbReference type="GO" id="GO:0042742">
    <property type="term" value="P:defense response to bacterium"/>
    <property type="evidence" value="ECO:0007669"/>
    <property type="project" value="UniProtKB-UniRule"/>
</dbReference>
<evidence type="ECO:0000313" key="12">
    <source>
        <dbReference type="Proteomes" id="UP000694906"/>
    </source>
</evidence>
<reference evidence="13" key="1">
    <citation type="submission" date="2025-08" db="UniProtKB">
        <authorList>
            <consortium name="RefSeq"/>
        </authorList>
    </citation>
    <scope>IDENTIFICATION</scope>
</reference>
<evidence type="ECO:0000256" key="10">
    <source>
        <dbReference type="RuleBase" id="RU231113"/>
    </source>
</evidence>
<comment type="subcellular location">
    <subcellularLocation>
        <location evidence="2 10">Secreted</location>
    </subcellularLocation>
</comment>
<dbReference type="Gene3D" id="3.10.360.10">
    <property type="entry name" value="Antimicrobial Peptide, Beta-defensin 2, Chain A"/>
    <property type="match status" value="1"/>
</dbReference>
<dbReference type="KEGG" id="hgl:101717935"/>
<evidence type="ECO:0000256" key="3">
    <source>
        <dbReference type="ARBA" id="ARBA00007371"/>
    </source>
</evidence>
<keyword evidence="9" id="KW-1015">Disulfide bond</keyword>